<name>A0A8C6WKT6_9GOBI</name>
<organism evidence="2 3">
    <name type="scientific">Neogobius melanostomus</name>
    <name type="common">round goby</name>
    <dbReference type="NCBI Taxonomy" id="47308"/>
    <lineage>
        <taxon>Eukaryota</taxon>
        <taxon>Metazoa</taxon>
        <taxon>Chordata</taxon>
        <taxon>Craniata</taxon>
        <taxon>Vertebrata</taxon>
        <taxon>Euteleostomi</taxon>
        <taxon>Actinopterygii</taxon>
        <taxon>Neopterygii</taxon>
        <taxon>Teleostei</taxon>
        <taxon>Neoteleostei</taxon>
        <taxon>Acanthomorphata</taxon>
        <taxon>Gobiaria</taxon>
        <taxon>Gobiiformes</taxon>
        <taxon>Gobioidei</taxon>
        <taxon>Gobiidae</taxon>
        <taxon>Benthophilinae</taxon>
        <taxon>Neogobiini</taxon>
        <taxon>Neogobius</taxon>
    </lineage>
</organism>
<dbReference type="PANTHER" id="PTHR37984:SF8">
    <property type="entry name" value="CCHC-TYPE DOMAIN-CONTAINING PROTEIN"/>
    <property type="match status" value="1"/>
</dbReference>
<dbReference type="InterPro" id="IPR050951">
    <property type="entry name" value="Retrovirus_Pol_polyprotein"/>
</dbReference>
<dbReference type="InterPro" id="IPR043502">
    <property type="entry name" value="DNA/RNA_pol_sf"/>
</dbReference>
<proteinExistence type="predicted"/>
<feature type="domain" description="Reverse transcriptase/retrotransposon-derived protein RNase H-like" evidence="1">
    <location>
        <begin position="41"/>
        <end position="124"/>
    </location>
</feature>
<sequence length="166" mass="18972">MCFPSTYTTSYRIPFNYNPQKLYALSTHRQKADDTKIKAIWQPHHSEALQTLKTALTQAPVLRFYDQKKPLPLQADSSKDGLGACLLQEGRPVCYASRALTDTEKRYAQIEKRVACHCVCYQKIPPIQHMVGLQKGKVWTKHSTAIGQWDTISAFKRTLLWSETIS</sequence>
<dbReference type="AlphaFoldDB" id="A0A8C6WKT6"/>
<dbReference type="InterPro" id="IPR041577">
    <property type="entry name" value="RT_RNaseH_2"/>
</dbReference>
<accession>A0A8C6WKT6</accession>
<dbReference type="Proteomes" id="UP000694523">
    <property type="component" value="Unplaced"/>
</dbReference>
<reference evidence="2" key="1">
    <citation type="submission" date="2025-08" db="UniProtKB">
        <authorList>
            <consortium name="Ensembl"/>
        </authorList>
    </citation>
    <scope>IDENTIFICATION</scope>
</reference>
<dbReference type="Ensembl" id="ENSNMLT00000016466.1">
    <property type="protein sequence ID" value="ENSNMLP00000014654.1"/>
    <property type="gene ID" value="ENSNMLG00000009757.1"/>
</dbReference>
<dbReference type="Pfam" id="PF17919">
    <property type="entry name" value="RT_RNaseH_2"/>
    <property type="match status" value="1"/>
</dbReference>
<reference evidence="2" key="2">
    <citation type="submission" date="2025-09" db="UniProtKB">
        <authorList>
            <consortium name="Ensembl"/>
        </authorList>
    </citation>
    <scope>IDENTIFICATION</scope>
</reference>
<evidence type="ECO:0000313" key="2">
    <source>
        <dbReference type="Ensembl" id="ENSNMLP00000014654.1"/>
    </source>
</evidence>
<dbReference type="PANTHER" id="PTHR37984">
    <property type="entry name" value="PROTEIN CBG26694"/>
    <property type="match status" value="1"/>
</dbReference>
<evidence type="ECO:0000313" key="3">
    <source>
        <dbReference type="Proteomes" id="UP000694523"/>
    </source>
</evidence>
<protein>
    <recommendedName>
        <fullName evidence="1">Reverse transcriptase/retrotransposon-derived protein RNase H-like domain-containing protein</fullName>
    </recommendedName>
</protein>
<evidence type="ECO:0000259" key="1">
    <source>
        <dbReference type="Pfam" id="PF17919"/>
    </source>
</evidence>
<dbReference type="SUPFAM" id="SSF56672">
    <property type="entry name" value="DNA/RNA polymerases"/>
    <property type="match status" value="1"/>
</dbReference>
<keyword evidence="3" id="KW-1185">Reference proteome</keyword>